<evidence type="ECO:0000256" key="5">
    <source>
        <dbReference type="ARBA" id="ARBA00023136"/>
    </source>
</evidence>
<keyword evidence="2" id="KW-1003">Cell membrane</keyword>
<name>A0A0G3G1L9_9GAMM</name>
<feature type="transmembrane region" description="Helical" evidence="6">
    <location>
        <begin position="359"/>
        <end position="379"/>
    </location>
</feature>
<feature type="transmembrane region" description="Helical" evidence="6">
    <location>
        <begin position="30"/>
        <end position="49"/>
    </location>
</feature>
<feature type="transmembrane region" description="Helical" evidence="6">
    <location>
        <begin position="265"/>
        <end position="289"/>
    </location>
</feature>
<evidence type="ECO:0000256" key="1">
    <source>
        <dbReference type="ARBA" id="ARBA00004651"/>
    </source>
</evidence>
<keyword evidence="3 6" id="KW-0812">Transmembrane</keyword>
<evidence type="ECO:0000259" key="7">
    <source>
        <dbReference type="Pfam" id="PF02687"/>
    </source>
</evidence>
<dbReference type="STRING" id="106634.TVD_06915"/>
<protein>
    <submittedName>
        <fullName evidence="8">Lysophospholipase L1 biosynthesis ABC transporter permease</fullName>
    </submittedName>
</protein>
<keyword evidence="4 6" id="KW-1133">Transmembrane helix</keyword>
<dbReference type="Pfam" id="PF02687">
    <property type="entry name" value="FtsX"/>
    <property type="match status" value="2"/>
</dbReference>
<dbReference type="PATRIC" id="fig|106634.4.peg.1414"/>
<dbReference type="KEGG" id="tvr:TVD_06915"/>
<dbReference type="PANTHER" id="PTHR30287:SF1">
    <property type="entry name" value="INNER MEMBRANE PROTEIN"/>
    <property type="match status" value="1"/>
</dbReference>
<accession>A0A0G3G1L9</accession>
<feature type="transmembrane region" description="Helical" evidence="6">
    <location>
        <begin position="763"/>
        <end position="791"/>
    </location>
</feature>
<dbReference type="GO" id="GO:0005886">
    <property type="term" value="C:plasma membrane"/>
    <property type="evidence" value="ECO:0007669"/>
    <property type="project" value="UniProtKB-SubCell"/>
</dbReference>
<dbReference type="PANTHER" id="PTHR30287">
    <property type="entry name" value="MEMBRANE COMPONENT OF PREDICTED ABC SUPERFAMILY METABOLITE UPTAKE TRANSPORTER"/>
    <property type="match status" value="1"/>
</dbReference>
<evidence type="ECO:0000313" key="9">
    <source>
        <dbReference type="Proteomes" id="UP000064201"/>
    </source>
</evidence>
<feature type="domain" description="ABC3 transporter permease C-terminal" evidence="7">
    <location>
        <begin position="268"/>
        <end position="384"/>
    </location>
</feature>
<evidence type="ECO:0000256" key="3">
    <source>
        <dbReference type="ARBA" id="ARBA00022692"/>
    </source>
</evidence>
<keyword evidence="5 6" id="KW-0472">Membrane</keyword>
<evidence type="ECO:0000256" key="4">
    <source>
        <dbReference type="ARBA" id="ARBA00022989"/>
    </source>
</evidence>
<sequence>MIATRGTDRSHLRALLRGTWREWRSAELRVLAAALVVAVAAVAAVGFFTDRVDRGMAQQATALLGGDLAVVSDNPLPEGWPAEAASHGLETARTASLPSVVFTADDESRLAALRAVEAGWPLKGEARIRPGREADERIRDRGPEPGTAWLEPALLEALRLEVGDRVEVGDLDLEVAAIITHEPDRGSNLLDIAPRLMLAFDDLEASGLIGPGSRVRYEFFAAGPSAGVAEFRDWLEDDLESGQRLLGLEDANPELRTAIERAERFLGLASLMAVLLAGAAIAVAAHHFAQRRADPAAVMRALGASGRQVLLTYFGRVVLVALLASGVGLAIGFAAQFVLAALLGDWLAGDLPPPGSRPVIAGLGVGLITAVGFALPALLRIGQVSPLRVLRRDLGLPPTSVWLSGALALLAFGGLLYWQAADPQLAAWVLVGTAVAIAVLATLGMALVLALRPLRNRGGMALRFGLANLSRRGGLSAVQLVAFSVGIVALLLLAIVRVDLLEAWDASIPEDAPNQFFINVQPGQEQAFADRVEAAGLERPQLDPMIRGRLIEINDERVRPDDFDDDRDRRLVDREFNLSYAESPPDHNPIVEGDWFGEEGQDPDTGWSVEAGLMERFNLALGDHLTFRVGGQAIRSPITSVREVNWDSFQVNFFVIGPPPLLDEQPRTFITAMHVPEAQRAAQNQWLREFPAVSAIDVSAILAQVRDVMDQATRAVEYVFLFTLIAGLTVLYAAVQATRDVRRREAALLRTLGARRDRIRNGLLAEFGALGLLAGLLASVIATAVGALLAWQVFGFDYSVNPLTFVYGIGGGTLGIALAGWLGTRRVLDQAPLAVLRGPE</sequence>
<feature type="transmembrane region" description="Helical" evidence="6">
    <location>
        <begin position="472"/>
        <end position="496"/>
    </location>
</feature>
<feature type="domain" description="ABC3 transporter permease C-terminal" evidence="7">
    <location>
        <begin position="720"/>
        <end position="829"/>
    </location>
</feature>
<feature type="transmembrane region" description="Helical" evidence="6">
    <location>
        <begin position="310"/>
        <end position="339"/>
    </location>
</feature>
<dbReference type="RefSeq" id="WP_047251179.1">
    <property type="nucleotide sequence ID" value="NZ_CP011367.1"/>
</dbReference>
<evidence type="ECO:0000256" key="2">
    <source>
        <dbReference type="ARBA" id="ARBA00022475"/>
    </source>
</evidence>
<dbReference type="AlphaFoldDB" id="A0A0G3G1L9"/>
<reference evidence="8 9" key="1">
    <citation type="submission" date="2015-04" db="EMBL/GenBank/DDBJ databases">
        <title>Complete Sequence for the Genome of the Thioalkalivibrio versutus D301.</title>
        <authorList>
            <person name="Mu T."/>
            <person name="Zhou J."/>
            <person name="Xu X."/>
        </authorList>
    </citation>
    <scope>NUCLEOTIDE SEQUENCE [LARGE SCALE GENOMIC DNA]</scope>
    <source>
        <strain evidence="8 9">D301</strain>
    </source>
</reference>
<keyword evidence="9" id="KW-1185">Reference proteome</keyword>
<feature type="transmembrane region" description="Helical" evidence="6">
    <location>
        <begin position="425"/>
        <end position="451"/>
    </location>
</feature>
<evidence type="ECO:0000256" key="6">
    <source>
        <dbReference type="SAM" id="Phobius"/>
    </source>
</evidence>
<gene>
    <name evidence="8" type="ORF">TVD_06915</name>
</gene>
<feature type="transmembrane region" description="Helical" evidence="6">
    <location>
        <begin position="803"/>
        <end position="823"/>
    </location>
</feature>
<evidence type="ECO:0000313" key="8">
    <source>
        <dbReference type="EMBL" id="AKJ95105.1"/>
    </source>
</evidence>
<dbReference type="EMBL" id="CP011367">
    <property type="protein sequence ID" value="AKJ95105.1"/>
    <property type="molecule type" value="Genomic_DNA"/>
</dbReference>
<comment type="subcellular location">
    <subcellularLocation>
        <location evidence="1">Cell membrane</location>
        <topology evidence="1">Multi-pass membrane protein</topology>
    </subcellularLocation>
</comment>
<feature type="transmembrane region" description="Helical" evidence="6">
    <location>
        <begin position="400"/>
        <end position="419"/>
    </location>
</feature>
<dbReference type="InterPro" id="IPR038766">
    <property type="entry name" value="Membrane_comp_ABC_pdt"/>
</dbReference>
<dbReference type="OrthoDB" id="5292592at2"/>
<proteinExistence type="predicted"/>
<feature type="transmembrane region" description="Helical" evidence="6">
    <location>
        <begin position="718"/>
        <end position="735"/>
    </location>
</feature>
<dbReference type="InterPro" id="IPR003838">
    <property type="entry name" value="ABC3_permease_C"/>
</dbReference>
<organism evidence="8 9">
    <name type="scientific">Thioalkalivibrio versutus</name>
    <dbReference type="NCBI Taxonomy" id="106634"/>
    <lineage>
        <taxon>Bacteria</taxon>
        <taxon>Pseudomonadati</taxon>
        <taxon>Pseudomonadota</taxon>
        <taxon>Gammaproteobacteria</taxon>
        <taxon>Chromatiales</taxon>
        <taxon>Ectothiorhodospiraceae</taxon>
        <taxon>Thioalkalivibrio</taxon>
    </lineage>
</organism>
<dbReference type="Proteomes" id="UP000064201">
    <property type="component" value="Chromosome"/>
</dbReference>